<gene>
    <name evidence="3" type="ordered locus">Sta7437_1162</name>
</gene>
<dbReference type="OrthoDB" id="582758at2"/>
<dbReference type="STRING" id="111780.Sta7437_1162"/>
<dbReference type="HOGENOM" id="CLU_163894_1_0_3"/>
<accession>K9XQE1</accession>
<reference evidence="4" key="1">
    <citation type="journal article" date="2013" name="Proc. Natl. Acad. Sci. U.S.A.">
        <title>Improving the coverage of the cyanobacterial phylum using diversity-driven genome sequencing.</title>
        <authorList>
            <person name="Shih P.M."/>
            <person name="Wu D."/>
            <person name="Latifi A."/>
            <person name="Axen S.D."/>
            <person name="Fewer D.P."/>
            <person name="Talla E."/>
            <person name="Calteau A."/>
            <person name="Cai F."/>
            <person name="Tandeau de Marsac N."/>
            <person name="Rippka R."/>
            <person name="Herdman M."/>
            <person name="Sivonen K."/>
            <person name="Coursin T."/>
            <person name="Laurent T."/>
            <person name="Goodwin L."/>
            <person name="Nolan M."/>
            <person name="Davenport K.W."/>
            <person name="Han C.S."/>
            <person name="Rubin E.M."/>
            <person name="Eisen J.A."/>
            <person name="Woyke T."/>
            <person name="Gugger M."/>
            <person name="Kerfeld C.A."/>
        </authorList>
    </citation>
    <scope>NUCLEOTIDE SEQUENCE [LARGE SCALE GENOMIC DNA]</scope>
    <source>
        <strain evidence="4">ATCC 29371 / PCC 7437</strain>
    </source>
</reference>
<dbReference type="AlphaFoldDB" id="K9XQE1"/>
<dbReference type="EMBL" id="CP003653">
    <property type="protein sequence ID" value="AFZ34733.1"/>
    <property type="molecule type" value="Genomic_DNA"/>
</dbReference>
<dbReference type="KEGG" id="scs:Sta7437_1162"/>
<keyword evidence="4" id="KW-1185">Reference proteome</keyword>
<evidence type="ECO:0000256" key="1">
    <source>
        <dbReference type="SAM" id="MobiDB-lite"/>
    </source>
</evidence>
<sequence length="115" mass="13002">MNKKHFISAPKTLLFSLLAVSALSIIPNSAQADDAIIQETIQESYSTGKDNLSIQNSSQQNRQSTFKSDRYGSVDNNNTGIVQRTQQYCDQYGEYNTCVQNSQQLNNTRTHRSRH</sequence>
<name>K9XQE1_STAC7</name>
<feature type="signal peptide" evidence="2">
    <location>
        <begin position="1"/>
        <end position="32"/>
    </location>
</feature>
<feature type="region of interest" description="Disordered" evidence="1">
    <location>
        <begin position="47"/>
        <end position="79"/>
    </location>
</feature>
<proteinExistence type="predicted"/>
<evidence type="ECO:0000256" key="2">
    <source>
        <dbReference type="SAM" id="SignalP"/>
    </source>
</evidence>
<keyword evidence="2" id="KW-0732">Signal</keyword>
<dbReference type="RefSeq" id="WP_015192406.1">
    <property type="nucleotide sequence ID" value="NC_019748.1"/>
</dbReference>
<dbReference type="eggNOG" id="ENOG503076Z">
    <property type="taxonomic scope" value="Bacteria"/>
</dbReference>
<evidence type="ECO:0000313" key="3">
    <source>
        <dbReference type="EMBL" id="AFZ34733.1"/>
    </source>
</evidence>
<evidence type="ECO:0000313" key="4">
    <source>
        <dbReference type="Proteomes" id="UP000010473"/>
    </source>
</evidence>
<dbReference type="Proteomes" id="UP000010473">
    <property type="component" value="Chromosome"/>
</dbReference>
<feature type="chain" id="PRO_5003937974" evidence="2">
    <location>
        <begin position="33"/>
        <end position="115"/>
    </location>
</feature>
<protein>
    <submittedName>
        <fullName evidence="3">Uncharacterized protein</fullName>
    </submittedName>
</protein>
<organism evidence="3 4">
    <name type="scientific">Stanieria cyanosphaera (strain ATCC 29371 / PCC 7437)</name>
    <dbReference type="NCBI Taxonomy" id="111780"/>
    <lineage>
        <taxon>Bacteria</taxon>
        <taxon>Bacillati</taxon>
        <taxon>Cyanobacteriota</taxon>
        <taxon>Cyanophyceae</taxon>
        <taxon>Pleurocapsales</taxon>
        <taxon>Dermocarpellaceae</taxon>
        <taxon>Stanieria</taxon>
    </lineage>
</organism>
<feature type="compositionally biased region" description="Low complexity" evidence="1">
    <location>
        <begin position="51"/>
        <end position="64"/>
    </location>
</feature>